<dbReference type="Pfam" id="PF03330">
    <property type="entry name" value="DPBB_1"/>
    <property type="match status" value="1"/>
</dbReference>
<evidence type="ECO:0000256" key="5">
    <source>
        <dbReference type="SAM" id="MobiDB-lite"/>
    </source>
</evidence>
<dbReference type="GO" id="GO:0000270">
    <property type="term" value="P:peptidoglycan metabolic process"/>
    <property type="evidence" value="ECO:0007669"/>
    <property type="project" value="UniProtKB-UniRule"/>
</dbReference>
<dbReference type="RefSeq" id="WP_052945218.1">
    <property type="nucleotide sequence ID" value="NZ_BANB01000357.1"/>
</dbReference>
<organism evidence="7 8">
    <name type="scientific">Acidisphaera rubrifaciens HS-AP3</name>
    <dbReference type="NCBI Taxonomy" id="1231350"/>
    <lineage>
        <taxon>Bacteria</taxon>
        <taxon>Pseudomonadati</taxon>
        <taxon>Pseudomonadota</taxon>
        <taxon>Alphaproteobacteria</taxon>
        <taxon>Acetobacterales</taxon>
        <taxon>Acetobacteraceae</taxon>
        <taxon>Acidisphaera</taxon>
    </lineage>
</organism>
<comment type="caution">
    <text evidence="7">The sequence shown here is derived from an EMBL/GenBank/DDBJ whole genome shotgun (WGS) entry which is preliminary data.</text>
</comment>
<dbReference type="NCBIfam" id="TIGR00413">
    <property type="entry name" value="rlpA"/>
    <property type="match status" value="1"/>
</dbReference>
<keyword evidence="7" id="KW-0449">Lipoprotein</keyword>
<keyword evidence="2 3" id="KW-0961">Cell wall biogenesis/degradation</keyword>
<evidence type="ECO:0000313" key="7">
    <source>
        <dbReference type="EMBL" id="GAN77525.1"/>
    </source>
</evidence>
<reference evidence="7 8" key="1">
    <citation type="submission" date="2012-11" db="EMBL/GenBank/DDBJ databases">
        <title>Whole genome sequence of Acidisphaera rubrifaciens HS-AP3.</title>
        <authorList>
            <person name="Azuma Y."/>
            <person name="Higashiura N."/>
            <person name="Hirakawa H."/>
            <person name="Matsushita K."/>
        </authorList>
    </citation>
    <scope>NUCLEOTIDE SEQUENCE [LARGE SCALE GENOMIC DNA]</scope>
    <source>
        <strain evidence="7 8">HS-AP3</strain>
    </source>
</reference>
<protein>
    <recommendedName>
        <fullName evidence="3">Endolytic peptidoglycan transglycosylase RlpA</fullName>
        <ecNumber evidence="3">4.2.2.-</ecNumber>
    </recommendedName>
</protein>
<dbReference type="InterPro" id="IPR036908">
    <property type="entry name" value="RlpA-like_sf"/>
</dbReference>
<evidence type="ECO:0000256" key="2">
    <source>
        <dbReference type="ARBA" id="ARBA00023316"/>
    </source>
</evidence>
<dbReference type="HAMAP" id="MF_02071">
    <property type="entry name" value="RlpA"/>
    <property type="match status" value="1"/>
</dbReference>
<dbReference type="InterPro" id="IPR009009">
    <property type="entry name" value="RlpA-like_DPBB"/>
</dbReference>
<keyword evidence="1 3" id="KW-0456">Lyase</keyword>
<dbReference type="InterPro" id="IPR034718">
    <property type="entry name" value="RlpA"/>
</dbReference>
<comment type="similarity">
    <text evidence="3 4">Belongs to the RlpA family.</text>
</comment>
<evidence type="ECO:0000256" key="3">
    <source>
        <dbReference type="HAMAP-Rule" id="MF_02071"/>
    </source>
</evidence>
<dbReference type="EMBL" id="BANB01000357">
    <property type="protein sequence ID" value="GAN77525.1"/>
    <property type="molecule type" value="Genomic_DNA"/>
</dbReference>
<dbReference type="PANTHER" id="PTHR34183:SF1">
    <property type="entry name" value="ENDOLYTIC PEPTIDOGLYCAN TRANSGLYCOSYLASE RLPA"/>
    <property type="match status" value="1"/>
</dbReference>
<dbReference type="PANTHER" id="PTHR34183">
    <property type="entry name" value="ENDOLYTIC PEPTIDOGLYCAN TRANSGLYCOSYLASE RLPA"/>
    <property type="match status" value="1"/>
</dbReference>
<feature type="signal peptide" evidence="3">
    <location>
        <begin position="1"/>
        <end position="26"/>
    </location>
</feature>
<dbReference type="SUPFAM" id="SSF50685">
    <property type="entry name" value="Barwin-like endoglucanases"/>
    <property type="match status" value="1"/>
</dbReference>
<sequence length="162" mass="16996" precursor="true">MTLRPALSAVLLGWCALALVPSKAHAAGHRAPQPVPSDDTPPIVASLPDDVGQTASAPAGTGDPAPSNFHEMGKASFYGPHWDGRRTASGAVFDMHALTAAHHWLPFGTRVRVRVAETGQEVVVIITDRLRAARRVIDLSLGAAQALGMVRQGVAMVTLSPE</sequence>
<dbReference type="AlphaFoldDB" id="A0A0D6P6X7"/>
<dbReference type="GO" id="GO:0071555">
    <property type="term" value="P:cell wall organization"/>
    <property type="evidence" value="ECO:0007669"/>
    <property type="project" value="UniProtKB-KW"/>
</dbReference>
<dbReference type="GO" id="GO:0008932">
    <property type="term" value="F:lytic endotransglycosylase activity"/>
    <property type="evidence" value="ECO:0007669"/>
    <property type="project" value="UniProtKB-UniRule"/>
</dbReference>
<evidence type="ECO:0000256" key="4">
    <source>
        <dbReference type="RuleBase" id="RU003495"/>
    </source>
</evidence>
<dbReference type="CDD" id="cd22268">
    <property type="entry name" value="DPBB_RlpA-like"/>
    <property type="match status" value="1"/>
</dbReference>
<feature type="region of interest" description="Disordered" evidence="5">
    <location>
        <begin position="28"/>
        <end position="70"/>
    </location>
</feature>
<accession>A0A0D6P6X7</accession>
<keyword evidence="3" id="KW-0732">Signal</keyword>
<dbReference type="OrthoDB" id="9779128at2"/>
<keyword evidence="8" id="KW-1185">Reference proteome</keyword>
<proteinExistence type="inferred from homology"/>
<dbReference type="EC" id="4.2.2.-" evidence="3"/>
<gene>
    <name evidence="3" type="primary">rlpA</name>
    <name evidence="7" type="ORF">Asru_0357_02</name>
</gene>
<dbReference type="InterPro" id="IPR012997">
    <property type="entry name" value="RplA"/>
</dbReference>
<evidence type="ECO:0000313" key="8">
    <source>
        <dbReference type="Proteomes" id="UP000032680"/>
    </source>
</evidence>
<evidence type="ECO:0000256" key="1">
    <source>
        <dbReference type="ARBA" id="ARBA00023239"/>
    </source>
</evidence>
<evidence type="ECO:0000259" key="6">
    <source>
        <dbReference type="Pfam" id="PF03330"/>
    </source>
</evidence>
<name>A0A0D6P6X7_9PROT</name>
<dbReference type="Proteomes" id="UP000032680">
    <property type="component" value="Unassembled WGS sequence"/>
</dbReference>
<comment type="function">
    <text evidence="3">Lytic transglycosylase with a strong preference for naked glycan strands that lack stem peptides.</text>
</comment>
<feature type="domain" description="RlpA-like protein double-psi beta-barrel" evidence="6">
    <location>
        <begin position="72"/>
        <end position="158"/>
    </location>
</feature>
<dbReference type="Gene3D" id="2.40.40.10">
    <property type="entry name" value="RlpA-like domain"/>
    <property type="match status" value="1"/>
</dbReference>
<feature type="chain" id="PRO_5009983290" description="Endolytic peptidoglycan transglycosylase RlpA" evidence="3">
    <location>
        <begin position="27"/>
        <end position="162"/>
    </location>
</feature>